<evidence type="ECO:0000256" key="2">
    <source>
        <dbReference type="ARBA" id="ARBA00022679"/>
    </source>
</evidence>
<dbReference type="GO" id="GO:0008173">
    <property type="term" value="F:RNA methyltransferase activity"/>
    <property type="evidence" value="ECO:0007669"/>
    <property type="project" value="InterPro"/>
</dbReference>
<keyword evidence="3" id="KW-0949">S-adenosyl-L-methionine</keyword>
<evidence type="ECO:0000256" key="4">
    <source>
        <dbReference type="SAM" id="MobiDB-lite"/>
    </source>
</evidence>
<accession>A0A1R1PPR1</accession>
<dbReference type="AlphaFoldDB" id="A0A1R1PPR1"/>
<gene>
    <name evidence="5" type="ORF">AX774_g3547</name>
</gene>
<feature type="compositionally biased region" description="Acidic residues" evidence="4">
    <location>
        <begin position="89"/>
        <end position="104"/>
    </location>
</feature>
<feature type="region of interest" description="Disordered" evidence="4">
    <location>
        <begin position="81"/>
        <end position="104"/>
    </location>
</feature>
<evidence type="ECO:0000256" key="3">
    <source>
        <dbReference type="ARBA" id="ARBA00022691"/>
    </source>
</evidence>
<reference evidence="6" key="1">
    <citation type="submission" date="2017-01" db="EMBL/GenBank/DDBJ databases">
        <authorList>
            <person name="Wang Y."/>
            <person name="White M."/>
            <person name="Kvist S."/>
            <person name="Moncalvo J.-M."/>
        </authorList>
    </citation>
    <scope>NUCLEOTIDE SEQUENCE [LARGE SCALE GENOMIC DNA]</scope>
    <source>
        <strain evidence="6">COL-18-3</strain>
    </source>
</reference>
<proteinExistence type="predicted"/>
<dbReference type="Proteomes" id="UP000188320">
    <property type="component" value="Unassembled WGS sequence"/>
</dbReference>
<dbReference type="SUPFAM" id="SSF53335">
    <property type="entry name" value="S-adenosyl-L-methionine-dependent methyltransferases"/>
    <property type="match status" value="1"/>
</dbReference>
<feature type="region of interest" description="Disordered" evidence="4">
    <location>
        <begin position="1"/>
        <end position="34"/>
    </location>
</feature>
<dbReference type="InterPro" id="IPR010280">
    <property type="entry name" value="U5_MeTrfase_fam"/>
</dbReference>
<evidence type="ECO:0000256" key="1">
    <source>
        <dbReference type="ARBA" id="ARBA00022603"/>
    </source>
</evidence>
<dbReference type="PANTHER" id="PTHR11061:SF30">
    <property type="entry name" value="TRNA (URACIL(54)-C(5))-METHYLTRANSFERASE"/>
    <property type="match status" value="1"/>
</dbReference>
<dbReference type="InterPro" id="IPR029063">
    <property type="entry name" value="SAM-dependent_MTases_sf"/>
</dbReference>
<dbReference type="OrthoDB" id="5584053at2759"/>
<dbReference type="PANTHER" id="PTHR11061">
    <property type="entry name" value="RNA M5U METHYLTRANSFERASE"/>
    <property type="match status" value="1"/>
</dbReference>
<dbReference type="EMBL" id="LSSK01000553">
    <property type="protein sequence ID" value="OMH82954.1"/>
    <property type="molecule type" value="Genomic_DNA"/>
</dbReference>
<name>A0A1R1PPR1_ZANCU</name>
<organism evidence="5 6">
    <name type="scientific">Zancudomyces culisetae</name>
    <name type="common">Gut fungus</name>
    <name type="synonym">Smittium culisetae</name>
    <dbReference type="NCBI Taxonomy" id="1213189"/>
    <lineage>
        <taxon>Eukaryota</taxon>
        <taxon>Fungi</taxon>
        <taxon>Fungi incertae sedis</taxon>
        <taxon>Zoopagomycota</taxon>
        <taxon>Kickxellomycotina</taxon>
        <taxon>Harpellomycetes</taxon>
        <taxon>Harpellales</taxon>
        <taxon>Legeriomycetaceae</taxon>
        <taxon>Zancudomyces</taxon>
    </lineage>
</organism>
<dbReference type="Gene3D" id="2.40.50.1070">
    <property type="match status" value="1"/>
</dbReference>
<dbReference type="Gene3D" id="3.40.50.150">
    <property type="entry name" value="Vaccinia Virus protein VP39"/>
    <property type="match status" value="1"/>
</dbReference>
<feature type="compositionally biased region" description="Low complexity" evidence="4">
    <location>
        <begin position="7"/>
        <end position="18"/>
    </location>
</feature>
<keyword evidence="1 5" id="KW-0489">Methyltransferase</keyword>
<dbReference type="GO" id="GO:0006396">
    <property type="term" value="P:RNA processing"/>
    <property type="evidence" value="ECO:0007669"/>
    <property type="project" value="InterPro"/>
</dbReference>
<comment type="caution">
    <text evidence="5">The sequence shown here is derived from an EMBL/GenBank/DDBJ whole genome shotgun (WGS) entry which is preliminary data.</text>
</comment>
<keyword evidence="6" id="KW-1185">Reference proteome</keyword>
<dbReference type="Gene3D" id="2.40.50.140">
    <property type="entry name" value="Nucleic acid-binding proteins"/>
    <property type="match status" value="1"/>
</dbReference>
<dbReference type="InterPro" id="IPR012340">
    <property type="entry name" value="NA-bd_OB-fold"/>
</dbReference>
<evidence type="ECO:0000313" key="6">
    <source>
        <dbReference type="Proteomes" id="UP000188320"/>
    </source>
</evidence>
<sequence>METKAQESVSVSEPVSLSGQAESGILRKGGKKGKDRKFVIKKKFANENILNEIAKLNKARGVLQMQDEWFRTPPFLIPFKSRKRKEQDTQDNGEEQQVEKEAEEEEAKPVVKVRILKVMSCNGFGIGIHEPTEDKSTHENKKDWYFLVPFTLPNEIVMVELVENSWGYTIGKLVEIVEKSSESESRIAPQDIVCKYFGQCSGCQLQMLDYQHQLEFKWNVVANEEFAEILNKFPQIKVNKVIGSPNQFEYRTKITPHYNNRDHDIGFNSVYSKYRIVDIEECAIATKNVNMGLKEIRRIKASEDAEEKDVDKNKKKKKSRGGTYLIRDNVVDSTDEQGEQREYILEHNQICNERLEFGNGMVAKFEFKASEFFQNNRTTQWSIWWTHIAELDCLLYVCQNWERRTMMEWT</sequence>
<protein>
    <submittedName>
        <fullName evidence="5">tRNA (Uracil(54)-C(5))-methyltransferase</fullName>
    </submittedName>
</protein>
<evidence type="ECO:0000313" key="5">
    <source>
        <dbReference type="EMBL" id="OMH82954.1"/>
    </source>
</evidence>
<keyword evidence="2 5" id="KW-0808">Transferase</keyword>
<dbReference type="GO" id="GO:0032259">
    <property type="term" value="P:methylation"/>
    <property type="evidence" value="ECO:0007669"/>
    <property type="project" value="UniProtKB-KW"/>
</dbReference>